<reference evidence="2" key="5">
    <citation type="journal article" date="2021" name="G3 (Bethesda)">
        <title>Aegilops tauschii genome assembly Aet v5.0 features greater sequence contiguity and improved annotation.</title>
        <authorList>
            <person name="Wang L."/>
            <person name="Zhu T."/>
            <person name="Rodriguez J.C."/>
            <person name="Deal K.R."/>
            <person name="Dubcovsky J."/>
            <person name="McGuire P.E."/>
            <person name="Lux T."/>
            <person name="Spannagl M."/>
            <person name="Mayer K.F.X."/>
            <person name="Baldrich P."/>
            <person name="Meyers B.C."/>
            <person name="Huo N."/>
            <person name="Gu Y.Q."/>
            <person name="Zhou H."/>
            <person name="Devos K.M."/>
            <person name="Bennetzen J.L."/>
            <person name="Unver T."/>
            <person name="Budak H."/>
            <person name="Gulick P.J."/>
            <person name="Galiba G."/>
            <person name="Kalapos B."/>
            <person name="Nelson D.R."/>
            <person name="Li P."/>
            <person name="You F.M."/>
            <person name="Luo M.C."/>
            <person name="Dvorak J."/>
        </authorList>
    </citation>
    <scope>NUCLEOTIDE SEQUENCE [LARGE SCALE GENOMIC DNA]</scope>
    <source>
        <strain evidence="2">cv. AL8/78</strain>
    </source>
</reference>
<evidence type="ECO:0000256" key="1">
    <source>
        <dbReference type="SAM" id="MobiDB-lite"/>
    </source>
</evidence>
<keyword evidence="3" id="KW-1185">Reference proteome</keyword>
<protein>
    <submittedName>
        <fullName evidence="2">Uncharacterized protein</fullName>
    </submittedName>
</protein>
<reference evidence="2" key="4">
    <citation type="submission" date="2019-03" db="UniProtKB">
        <authorList>
            <consortium name="EnsemblPlants"/>
        </authorList>
    </citation>
    <scope>IDENTIFICATION</scope>
</reference>
<reference evidence="3" key="2">
    <citation type="journal article" date="2017" name="Nat. Plants">
        <title>The Aegilops tauschii genome reveals multiple impacts of transposons.</title>
        <authorList>
            <person name="Zhao G."/>
            <person name="Zou C."/>
            <person name="Li K."/>
            <person name="Wang K."/>
            <person name="Li T."/>
            <person name="Gao L."/>
            <person name="Zhang X."/>
            <person name="Wang H."/>
            <person name="Yang Z."/>
            <person name="Liu X."/>
            <person name="Jiang W."/>
            <person name="Mao L."/>
            <person name="Kong X."/>
            <person name="Jiao Y."/>
            <person name="Jia J."/>
        </authorList>
    </citation>
    <scope>NUCLEOTIDE SEQUENCE [LARGE SCALE GENOMIC DNA]</scope>
    <source>
        <strain evidence="3">cv. AL8/78</strain>
    </source>
</reference>
<evidence type="ECO:0000313" key="3">
    <source>
        <dbReference type="Proteomes" id="UP000015105"/>
    </source>
</evidence>
<reference evidence="3" key="1">
    <citation type="journal article" date="2014" name="Science">
        <title>Ancient hybridizations among the ancestral genomes of bread wheat.</title>
        <authorList>
            <consortium name="International Wheat Genome Sequencing Consortium,"/>
            <person name="Marcussen T."/>
            <person name="Sandve S.R."/>
            <person name="Heier L."/>
            <person name="Spannagl M."/>
            <person name="Pfeifer M."/>
            <person name="Jakobsen K.S."/>
            <person name="Wulff B.B."/>
            <person name="Steuernagel B."/>
            <person name="Mayer K.F."/>
            <person name="Olsen O.A."/>
        </authorList>
    </citation>
    <scope>NUCLEOTIDE SEQUENCE [LARGE SCALE GENOMIC DNA]</scope>
    <source>
        <strain evidence="3">cv. AL8/78</strain>
    </source>
</reference>
<name>A0A453PMG1_AEGTS</name>
<dbReference type="Gramene" id="AET6Gv20781700.26">
    <property type="protein sequence ID" value="AET6Gv20781700.26"/>
    <property type="gene ID" value="AET6Gv20781700"/>
</dbReference>
<reference evidence="2" key="3">
    <citation type="journal article" date="2017" name="Nature">
        <title>Genome sequence of the progenitor of the wheat D genome Aegilops tauschii.</title>
        <authorList>
            <person name="Luo M.C."/>
            <person name="Gu Y.Q."/>
            <person name="Puiu D."/>
            <person name="Wang H."/>
            <person name="Twardziok S.O."/>
            <person name="Deal K.R."/>
            <person name="Huo N."/>
            <person name="Zhu T."/>
            <person name="Wang L."/>
            <person name="Wang Y."/>
            <person name="McGuire P.E."/>
            <person name="Liu S."/>
            <person name="Long H."/>
            <person name="Ramasamy R.K."/>
            <person name="Rodriguez J.C."/>
            <person name="Van S.L."/>
            <person name="Yuan L."/>
            <person name="Wang Z."/>
            <person name="Xia Z."/>
            <person name="Xiao L."/>
            <person name="Anderson O.D."/>
            <person name="Ouyang S."/>
            <person name="Liang Y."/>
            <person name="Zimin A.V."/>
            <person name="Pertea G."/>
            <person name="Qi P."/>
            <person name="Bennetzen J.L."/>
            <person name="Dai X."/>
            <person name="Dawson M.W."/>
            <person name="Muller H.G."/>
            <person name="Kugler K."/>
            <person name="Rivarola-Duarte L."/>
            <person name="Spannagl M."/>
            <person name="Mayer K.F.X."/>
            <person name="Lu F.H."/>
            <person name="Bevan M.W."/>
            <person name="Leroy P."/>
            <person name="Li P."/>
            <person name="You F.M."/>
            <person name="Sun Q."/>
            <person name="Liu Z."/>
            <person name="Lyons E."/>
            <person name="Wicker T."/>
            <person name="Salzberg S.L."/>
            <person name="Devos K.M."/>
            <person name="Dvorak J."/>
        </authorList>
    </citation>
    <scope>NUCLEOTIDE SEQUENCE [LARGE SCALE GENOMIC DNA]</scope>
    <source>
        <strain evidence="2">cv. AL8/78</strain>
    </source>
</reference>
<dbReference type="EnsemblPlants" id="AET6Gv20781700.26">
    <property type="protein sequence ID" value="AET6Gv20781700.26"/>
    <property type="gene ID" value="AET6Gv20781700"/>
</dbReference>
<dbReference type="Proteomes" id="UP000015105">
    <property type="component" value="Chromosome 6D"/>
</dbReference>
<evidence type="ECO:0000313" key="2">
    <source>
        <dbReference type="EnsemblPlants" id="AET6Gv20781700.26"/>
    </source>
</evidence>
<organism evidence="2 3">
    <name type="scientific">Aegilops tauschii subsp. strangulata</name>
    <name type="common">Goatgrass</name>
    <dbReference type="NCBI Taxonomy" id="200361"/>
    <lineage>
        <taxon>Eukaryota</taxon>
        <taxon>Viridiplantae</taxon>
        <taxon>Streptophyta</taxon>
        <taxon>Embryophyta</taxon>
        <taxon>Tracheophyta</taxon>
        <taxon>Spermatophyta</taxon>
        <taxon>Magnoliopsida</taxon>
        <taxon>Liliopsida</taxon>
        <taxon>Poales</taxon>
        <taxon>Poaceae</taxon>
        <taxon>BOP clade</taxon>
        <taxon>Pooideae</taxon>
        <taxon>Triticodae</taxon>
        <taxon>Triticeae</taxon>
        <taxon>Triticinae</taxon>
        <taxon>Aegilops</taxon>
    </lineage>
</organism>
<dbReference type="AlphaFoldDB" id="A0A453PMG1"/>
<feature type="compositionally biased region" description="Low complexity" evidence="1">
    <location>
        <begin position="67"/>
        <end position="79"/>
    </location>
</feature>
<accession>A0A453PMG1</accession>
<sequence>ETQHTRPLCSLPTTPTLIPKLALPAAAAAGQVSRSGRGRQRRVTAGQPVAGQATAAQSGALEGGGTAAASGVSSQGLGA</sequence>
<proteinExistence type="predicted"/>
<feature type="region of interest" description="Disordered" evidence="1">
    <location>
        <begin position="29"/>
        <end position="79"/>
    </location>
</feature>